<accession>A0AAC9IXC3</accession>
<dbReference type="PANTHER" id="PTHR43077:SF10">
    <property type="entry name" value="TRANSPORT PERMEASE PROTEIN"/>
    <property type="match status" value="1"/>
</dbReference>
<dbReference type="Proteomes" id="UP000182945">
    <property type="component" value="Chromosome"/>
</dbReference>
<dbReference type="GO" id="GO:0016020">
    <property type="term" value="C:membrane"/>
    <property type="evidence" value="ECO:0007669"/>
    <property type="project" value="UniProtKB-SubCell"/>
</dbReference>
<dbReference type="NCBIfam" id="TIGR03061">
    <property type="entry name" value="pip_yhgE_Nterm"/>
    <property type="match status" value="1"/>
</dbReference>
<keyword evidence="4 6" id="KW-0472">Membrane</keyword>
<feature type="transmembrane region" description="Helical" evidence="6">
    <location>
        <begin position="701"/>
        <end position="718"/>
    </location>
</feature>
<name>A0AAC9IXC3_VIRHA</name>
<feature type="region of interest" description="Disordered" evidence="5">
    <location>
        <begin position="333"/>
        <end position="356"/>
    </location>
</feature>
<proteinExistence type="predicted"/>
<evidence type="ECO:0000256" key="6">
    <source>
        <dbReference type="SAM" id="Phobius"/>
    </source>
</evidence>
<evidence type="ECO:0000256" key="4">
    <source>
        <dbReference type="ARBA" id="ARBA00023136"/>
    </source>
</evidence>
<feature type="transmembrane region" description="Helical" evidence="6">
    <location>
        <begin position="646"/>
        <end position="669"/>
    </location>
</feature>
<feature type="domain" description="ABC-2 type transporter transmembrane" evidence="7">
    <location>
        <begin position="425"/>
        <end position="716"/>
    </location>
</feature>
<evidence type="ECO:0000256" key="2">
    <source>
        <dbReference type="ARBA" id="ARBA00022692"/>
    </source>
</evidence>
<evidence type="ECO:0000256" key="5">
    <source>
        <dbReference type="SAM" id="MobiDB-lite"/>
    </source>
</evidence>
<evidence type="ECO:0000259" key="7">
    <source>
        <dbReference type="Pfam" id="PF12698"/>
    </source>
</evidence>
<comment type="subcellular location">
    <subcellularLocation>
        <location evidence="1">Membrane</location>
        <topology evidence="1">Multi-pass membrane protein</topology>
    </subcellularLocation>
</comment>
<dbReference type="EMBL" id="CP017962">
    <property type="protein sequence ID" value="APC47368.1"/>
    <property type="molecule type" value="Genomic_DNA"/>
</dbReference>
<organism evidence="8 9">
    <name type="scientific">Virgibacillus halodenitrificans</name>
    <name type="common">Bacillus halodenitrificans</name>
    <dbReference type="NCBI Taxonomy" id="1482"/>
    <lineage>
        <taxon>Bacteria</taxon>
        <taxon>Bacillati</taxon>
        <taxon>Bacillota</taxon>
        <taxon>Bacilli</taxon>
        <taxon>Bacillales</taxon>
        <taxon>Bacillaceae</taxon>
        <taxon>Virgibacillus</taxon>
    </lineage>
</organism>
<dbReference type="KEGG" id="vhl:BME96_03935"/>
<dbReference type="InterPro" id="IPR017500">
    <property type="entry name" value="Phage_infect_YhgE_N"/>
</dbReference>
<feature type="transmembrane region" description="Helical" evidence="6">
    <location>
        <begin position="546"/>
        <end position="564"/>
    </location>
</feature>
<feature type="domain" description="ABC-2 type transporter transmembrane" evidence="7">
    <location>
        <begin position="24"/>
        <end position="170"/>
    </location>
</feature>
<dbReference type="PANTHER" id="PTHR43077">
    <property type="entry name" value="TRANSPORT PERMEASE YVFS-RELATED"/>
    <property type="match status" value="1"/>
</dbReference>
<evidence type="ECO:0000256" key="1">
    <source>
        <dbReference type="ARBA" id="ARBA00004141"/>
    </source>
</evidence>
<dbReference type="Pfam" id="PF12698">
    <property type="entry name" value="ABC2_membrane_3"/>
    <property type="match status" value="2"/>
</dbReference>
<feature type="transmembrane region" description="Helical" evidence="6">
    <location>
        <begin position="584"/>
        <end position="608"/>
    </location>
</feature>
<dbReference type="RefSeq" id="WP_071648337.1">
    <property type="nucleotide sequence ID" value="NZ_CP017962.1"/>
</dbReference>
<dbReference type="GO" id="GO:0140359">
    <property type="term" value="F:ABC-type transporter activity"/>
    <property type="evidence" value="ECO:0007669"/>
    <property type="project" value="InterPro"/>
</dbReference>
<evidence type="ECO:0000313" key="8">
    <source>
        <dbReference type="EMBL" id="APC47368.1"/>
    </source>
</evidence>
<evidence type="ECO:0000256" key="3">
    <source>
        <dbReference type="ARBA" id="ARBA00022989"/>
    </source>
</evidence>
<reference evidence="8 9" key="1">
    <citation type="submission" date="2016-11" db="EMBL/GenBank/DDBJ databases">
        <title>Complete genome sequencing of Virgibacillus halodenitrificans PDB-F2.</title>
        <authorList>
            <person name="Sun Z."/>
            <person name="Zhou Y."/>
            <person name="Li H."/>
        </authorList>
    </citation>
    <scope>NUCLEOTIDE SEQUENCE [LARGE SCALE GENOMIC DNA]</scope>
    <source>
        <strain evidence="8 9">PDB-F2</strain>
    </source>
</reference>
<feature type="transmembrane region" description="Helical" evidence="6">
    <location>
        <begin position="614"/>
        <end position="634"/>
    </location>
</feature>
<protein>
    <submittedName>
        <fullName evidence="8">Phage infection protein</fullName>
    </submittedName>
</protein>
<keyword evidence="3 6" id="KW-1133">Transmembrane helix</keyword>
<dbReference type="NCBIfam" id="TIGR03062">
    <property type="entry name" value="pip_yhgE_Cterm"/>
    <property type="match status" value="1"/>
</dbReference>
<dbReference type="InterPro" id="IPR051328">
    <property type="entry name" value="T7SS_ABC-Transporter"/>
</dbReference>
<dbReference type="Gene3D" id="3.40.1710.10">
    <property type="entry name" value="abc type-2 transporter like domain"/>
    <property type="match status" value="1"/>
</dbReference>
<evidence type="ECO:0000313" key="9">
    <source>
        <dbReference type="Proteomes" id="UP000182945"/>
    </source>
</evidence>
<sequence>MKNSWKIYSRDMRNISKNWVAAILIGGLIVLPSLYAWFNIKASWDPYGQTDQIPIGIVNEDIGAEVEGENIDVGKELVKTLKKNKSMDWQFTTRDKAMDKVEYGDYYAVIVIPKDFSEKLTSVVSGKPRKSEMEYYVNEKINAIAPKITDKGASVIVNEISSKFISTVNGVIFEMFNNLGVELEKDLPDIQKFENYIFEMEKQLPKSYELIQDSLGDAKKAQTVIDNAQNKLPQAKDVTNQGLQTIDDTTAILSEGEKKLNEMAPKIKQDLKKAQQVASDVNNFLSDVDNVEVDFSKQEELNKLLDERVDEAIGSLGTVEEALKQLKQLNNDEQNNGNQEEEQPSEAENPSGKEEQQEIIDRAITNVSTLKDALKEVQGNAQEISNFANEKKDQVNSIFKDLQELSANTNNRIGDFLTEYEEEIEPTVRKQISSAKETLKNGRAILVDIKKTIPEVERILNSTEANLSDGKDMLEYMEGQYPYVNDKINELADKIRNIQGETDINEIIQLLQNDPKAEKGFFAEPVKLNKNELFPIPNYGSGMTPFYTVLAIWVGALLLISLLATDVHDINSYTARERYYGKLFTFFSIGILQTLIVTSGDILLLDAYVAEPGWFILFGLIISLVFMSIVYTVVTVFGDVGKAMAIIMLVLQIAGAGGTYPVVLLPSFFQKINPFLPFTYAIDLMREAVGGIVWDRAIHDLLFLLLFGLAFLILGTLFKERINRQTHKLMEKSKKAGLFH</sequence>
<gene>
    <name evidence="8" type="ORF">BME96_03935</name>
</gene>
<dbReference type="AlphaFoldDB" id="A0AAC9IXC3"/>
<keyword evidence="2 6" id="KW-0812">Transmembrane</keyword>
<dbReference type="InterPro" id="IPR013525">
    <property type="entry name" value="ABC2_TM"/>
</dbReference>
<dbReference type="GeneID" id="71513534"/>
<dbReference type="InterPro" id="IPR017501">
    <property type="entry name" value="Phage_infect_YhgE_C"/>
</dbReference>